<feature type="domain" description="MRH" evidence="10">
    <location>
        <begin position="476"/>
        <end position="636"/>
    </location>
</feature>
<feature type="domain" description="MRH" evidence="10">
    <location>
        <begin position="175"/>
        <end position="336"/>
    </location>
</feature>
<feature type="transmembrane region" description="Helical" evidence="9">
    <location>
        <begin position="1295"/>
        <end position="1319"/>
    </location>
</feature>
<keyword evidence="13" id="KW-1185">Reference proteome</keyword>
<dbReference type="FunFam" id="2.70.130.10:FF:000016">
    <property type="entry name" value="Insulin-like growth factor 2 receptor"/>
    <property type="match status" value="2"/>
</dbReference>
<dbReference type="GeneID" id="20212694"/>
<keyword evidence="7" id="KW-1015">Disulfide bond</keyword>
<keyword evidence="4" id="KW-0732">Signal</keyword>
<reference evidence="12" key="3">
    <citation type="submission" date="2015-06" db="UniProtKB">
        <authorList>
            <consortium name="EnsemblMetazoa"/>
        </authorList>
    </citation>
    <scope>IDENTIFICATION</scope>
</reference>
<evidence type="ECO:0000256" key="6">
    <source>
        <dbReference type="ARBA" id="ARBA00023136"/>
    </source>
</evidence>
<comment type="subcellular location">
    <subcellularLocation>
        <location evidence="1">Endomembrane system</location>
    </subcellularLocation>
</comment>
<dbReference type="InParanoid" id="T1FV48"/>
<dbReference type="eggNOG" id="KOG4504">
    <property type="taxonomic scope" value="Eukaryota"/>
</dbReference>
<dbReference type="InterPro" id="IPR044865">
    <property type="entry name" value="MRH_dom"/>
</dbReference>
<keyword evidence="3 9" id="KW-0812">Transmembrane</keyword>
<reference evidence="11 13" key="2">
    <citation type="journal article" date="2013" name="Nature">
        <title>Insights into bilaterian evolution from three spiralian genomes.</title>
        <authorList>
            <person name="Simakov O."/>
            <person name="Marletaz F."/>
            <person name="Cho S.J."/>
            <person name="Edsinger-Gonzales E."/>
            <person name="Havlak P."/>
            <person name="Hellsten U."/>
            <person name="Kuo D.H."/>
            <person name="Larsson T."/>
            <person name="Lv J."/>
            <person name="Arendt D."/>
            <person name="Savage R."/>
            <person name="Osoegawa K."/>
            <person name="de Jong P."/>
            <person name="Grimwood J."/>
            <person name="Chapman J.A."/>
            <person name="Shapiro H."/>
            <person name="Aerts A."/>
            <person name="Otillar R.P."/>
            <person name="Terry A.Y."/>
            <person name="Boore J.L."/>
            <person name="Grigoriev I.V."/>
            <person name="Lindberg D.R."/>
            <person name="Seaver E.C."/>
            <person name="Weisblat D.A."/>
            <person name="Putnam N.H."/>
            <person name="Rokhsar D.S."/>
        </authorList>
    </citation>
    <scope>NUCLEOTIDE SEQUENCE</scope>
</reference>
<dbReference type="PANTHER" id="PTHR15071">
    <property type="entry name" value="MANNOSE-6-PHOSPHATE RECEPTOR FAMILY MEMBER"/>
    <property type="match status" value="1"/>
</dbReference>
<evidence type="ECO:0000256" key="4">
    <source>
        <dbReference type="ARBA" id="ARBA00022729"/>
    </source>
</evidence>
<accession>T1FV48</accession>
<dbReference type="KEGG" id="hro:HELRODRAFT_193567"/>
<dbReference type="PROSITE" id="PS51914">
    <property type="entry name" value="MRH"/>
    <property type="match status" value="7"/>
</dbReference>
<dbReference type="Pfam" id="PF00878">
    <property type="entry name" value="CIMR"/>
    <property type="match status" value="6"/>
</dbReference>
<dbReference type="GO" id="GO:0010008">
    <property type="term" value="C:endosome membrane"/>
    <property type="evidence" value="ECO:0007669"/>
    <property type="project" value="UniProtKB-SubCell"/>
</dbReference>
<dbReference type="HOGENOM" id="CLU_259191_0_0_1"/>
<evidence type="ECO:0000256" key="5">
    <source>
        <dbReference type="ARBA" id="ARBA00022989"/>
    </source>
</evidence>
<protein>
    <recommendedName>
        <fullName evidence="10">MRH domain-containing protein</fullName>
    </recommendedName>
</protein>
<evidence type="ECO:0000256" key="9">
    <source>
        <dbReference type="SAM" id="Phobius"/>
    </source>
</evidence>
<keyword evidence="6 9" id="KW-0472">Membrane</keyword>
<name>T1FV48_HELRO</name>
<dbReference type="OrthoDB" id="4504960at2759"/>
<dbReference type="GO" id="GO:0005537">
    <property type="term" value="F:D-mannose binding"/>
    <property type="evidence" value="ECO:0007669"/>
    <property type="project" value="InterPro"/>
</dbReference>
<dbReference type="OMA" id="WHTSVAC"/>
<feature type="domain" description="MRH" evidence="10">
    <location>
        <begin position="345"/>
        <end position="470"/>
    </location>
</feature>
<evidence type="ECO:0000256" key="3">
    <source>
        <dbReference type="ARBA" id="ARBA00022692"/>
    </source>
</evidence>
<dbReference type="SUPFAM" id="SSF50911">
    <property type="entry name" value="Mannose 6-phosphate receptor domain"/>
    <property type="match status" value="8"/>
</dbReference>
<feature type="domain" description="MRH" evidence="10">
    <location>
        <begin position="648"/>
        <end position="798"/>
    </location>
</feature>
<reference evidence="13" key="1">
    <citation type="submission" date="2012-12" db="EMBL/GenBank/DDBJ databases">
        <authorList>
            <person name="Hellsten U."/>
            <person name="Grimwood J."/>
            <person name="Chapman J.A."/>
            <person name="Shapiro H."/>
            <person name="Aerts A."/>
            <person name="Otillar R.P."/>
            <person name="Terry A.Y."/>
            <person name="Boore J.L."/>
            <person name="Simakov O."/>
            <person name="Marletaz F."/>
            <person name="Cho S.-J."/>
            <person name="Edsinger-Gonzales E."/>
            <person name="Havlak P."/>
            <person name="Kuo D.-H."/>
            <person name="Larsson T."/>
            <person name="Lv J."/>
            <person name="Arendt D."/>
            <person name="Savage R."/>
            <person name="Osoegawa K."/>
            <person name="de Jong P."/>
            <person name="Lindberg D.R."/>
            <person name="Seaver E.C."/>
            <person name="Weisblat D.A."/>
            <person name="Putnam N.H."/>
            <person name="Grigoriev I.V."/>
            <person name="Rokhsar D.S."/>
        </authorList>
    </citation>
    <scope>NUCLEOTIDE SEQUENCE</scope>
</reference>
<evidence type="ECO:0000256" key="1">
    <source>
        <dbReference type="ARBA" id="ARBA00004308"/>
    </source>
</evidence>
<sequence>MEWQSLVACSSKSKYSNLTASKCYLYDNLGSLVNLNSLVGDIYEVSRDNDDDDDDDDDGLLDNKDIRFKFSVCRNMMEGSSCSGSSACLLFPNGTFFSLGKIASKPSSQLLSSSSSSSLEMNDNNEIYIEYVDNDSMMPDCKGSQPLLTSAINCTYLIEWMTEYACSDLSISVHSSCILSSLPDDDVDDDEYLKRRINIDLSGLTADTPYNITARDNAGKVYSYILNICTNKTMHCYGDAMTSTSTGNNQPAACQLSRDGQIKKSIGSFQQQELQYSDGKIVMVMGGGDMCASAFQRTTIIQFECNTTVGKGAPEFLHEDECTYMFTWKTSLACLQQQQQQHMLSSCTIKINNDNKTSTFDLSRLMRGLLQNKDNRYVSLGSYMQQPYFDDVSKAVVIRYVGGDACIATNNHNNDTSHDATNNTQRRLHSTMIFFHCLPGNDQTEPTLLNGTLDGCEVFVSWHTSVACPLTHLLGEDCSIKDPLTGLNFDLNPLKKLPTSPTGFYKAVTRGGSYSVEHEYFINVCGPVHSTVCNVRNASYSGLKPNAGVCQVSKFYRDKQVHNTGQWSSQLHYSDGRLKLTYRNGDDYRSNPPVPRHTDIEFVCDHQSGLDTSPIFVEETQRTYKFIWMTSLACSSGSTGQQGGAGLNTCALLNGGDGARYDLSSLTRYESNWMKVATLNGRLVKLIFNVCRSVLIGWETASCDPSSSACLIFLDKNETVSLGKSISHPIMNKDKQLTLNYDLGDRCKEDNKLRYSLSIKFFCKQLATMPDIQHVTMGDDDDGCAYNIHWITSTACPINDSSSGSSVDDSCRFNDIINDHVYNFNDFREKVYEINVGGRLYKVALCGSLKICKDDVAAVLCASDGQVVARMNERSIKVNSDGLPEIQFSSSKINISVQVSCDKNLLLITNMSLTFVKNIPYWSVFSIRHASFCFKKLISCQTYDDLGFKYDLDPLYKDAVGYTAGNERGDRVEFNVCGSLGDGSSATLNNNNCSRPGVGACAHKVGSDVTSSIDAGHVMSSPSLDNSSGSSVTLTYTGGDQCGSGRRSSRVKFICSTTQSDPVLLTNNIEECDLLIEWKTPHACPFKSVTGSNCMVTHPSYPLFTFNLTLLKLYPKDYELDFDGGEVFLMHVCSPVNNTACNSMKAGACIVHGSGGSEPAAPVDSMGVYNEDLVYNDGKLTLTYTYSSPSSSSASSLSKCKGNRTTTIDFVCELGNIGLTSGPMYLGGNCNRRFEWVTSLACFDQPSTKTKTTTTTTTTKSPAIAPTSISTPNTRPLPTETGQREKGESNNSSSIVGAFVGLSIIIISVVFIIVAVLIYRKRYSIRRRFGRSYEHVREQDYQYSRLSEREPVLLHNVTYDDVTRDVTHGGNNVNGTSGRDDDLFSNLLSDDDDDLLL</sequence>
<dbReference type="GO" id="GO:0000139">
    <property type="term" value="C:Golgi membrane"/>
    <property type="evidence" value="ECO:0007669"/>
    <property type="project" value="UniProtKB-SubCell"/>
</dbReference>
<feature type="compositionally biased region" description="Low complexity" evidence="8">
    <location>
        <begin position="1248"/>
        <end position="1260"/>
    </location>
</feature>
<dbReference type="GO" id="GO:0038023">
    <property type="term" value="F:signaling receptor activity"/>
    <property type="evidence" value="ECO:0007669"/>
    <property type="project" value="InterPro"/>
</dbReference>
<feature type="domain" description="MRH" evidence="10">
    <location>
        <begin position="1092"/>
        <end position="1244"/>
    </location>
</feature>
<feature type="domain" description="MRH" evidence="10">
    <location>
        <begin position="938"/>
        <end position="1086"/>
    </location>
</feature>
<dbReference type="Proteomes" id="UP000015101">
    <property type="component" value="Unassembled WGS sequence"/>
</dbReference>
<dbReference type="STRING" id="6412.T1FV48"/>
<feature type="compositionally biased region" description="Polar residues" evidence="8">
    <location>
        <begin position="1267"/>
        <end position="1276"/>
    </location>
</feature>
<dbReference type="InterPro" id="IPR009011">
    <property type="entry name" value="Man6P_isomerase_rcpt-bd_dom_sf"/>
</dbReference>
<evidence type="ECO:0000313" key="13">
    <source>
        <dbReference type="Proteomes" id="UP000015101"/>
    </source>
</evidence>
<dbReference type="InterPro" id="IPR000479">
    <property type="entry name" value="CIMR_rpt"/>
</dbReference>
<proteinExistence type="predicted"/>
<evidence type="ECO:0000313" key="12">
    <source>
        <dbReference type="EnsemblMetazoa" id="HelroP193567"/>
    </source>
</evidence>
<dbReference type="EMBL" id="AMQM01006839">
    <property type="status" value="NOT_ANNOTATED_CDS"/>
    <property type="molecule type" value="Genomic_DNA"/>
</dbReference>
<dbReference type="RefSeq" id="XP_009026521.1">
    <property type="nucleotide sequence ID" value="XM_009028273.1"/>
</dbReference>
<dbReference type="SMART" id="SM01404">
    <property type="entry name" value="CIMR"/>
    <property type="match status" value="7"/>
</dbReference>
<dbReference type="Gene3D" id="2.70.130.10">
    <property type="entry name" value="Mannose-6-phosphate receptor binding domain"/>
    <property type="match status" value="7"/>
</dbReference>
<dbReference type="EnsemblMetazoa" id="HelroT193567">
    <property type="protein sequence ID" value="HelroP193567"/>
    <property type="gene ID" value="HelroG193567"/>
</dbReference>
<feature type="region of interest" description="Disordered" evidence="8">
    <location>
        <begin position="1247"/>
        <end position="1291"/>
    </location>
</feature>
<dbReference type="FunFam" id="2.70.130.10:FF:000110">
    <property type="match status" value="1"/>
</dbReference>
<organism evidence="12 13">
    <name type="scientific">Helobdella robusta</name>
    <name type="common">Californian leech</name>
    <dbReference type="NCBI Taxonomy" id="6412"/>
    <lineage>
        <taxon>Eukaryota</taxon>
        <taxon>Metazoa</taxon>
        <taxon>Spiralia</taxon>
        <taxon>Lophotrochozoa</taxon>
        <taxon>Annelida</taxon>
        <taxon>Clitellata</taxon>
        <taxon>Hirudinea</taxon>
        <taxon>Rhynchobdellida</taxon>
        <taxon>Glossiphoniidae</taxon>
        <taxon>Helobdella</taxon>
    </lineage>
</organism>
<dbReference type="PANTHER" id="PTHR15071:SF0">
    <property type="entry name" value="MANNOSE 6-PHOSPHATE RECEPTOR-LIKE PROTEIN 1"/>
    <property type="match status" value="1"/>
</dbReference>
<evidence type="ECO:0000259" key="10">
    <source>
        <dbReference type="PROSITE" id="PS51914"/>
    </source>
</evidence>
<dbReference type="EMBL" id="KB097528">
    <property type="protein sequence ID" value="ESN95359.1"/>
    <property type="molecule type" value="Genomic_DNA"/>
</dbReference>
<feature type="domain" description="MRH" evidence="10">
    <location>
        <begin position="21"/>
        <end position="168"/>
    </location>
</feature>
<evidence type="ECO:0000313" key="11">
    <source>
        <dbReference type="EMBL" id="ESN95359.1"/>
    </source>
</evidence>
<dbReference type="GO" id="GO:0007041">
    <property type="term" value="P:lysosomal transport"/>
    <property type="evidence" value="ECO:0007669"/>
    <property type="project" value="InterPro"/>
</dbReference>
<dbReference type="CTD" id="20212694"/>
<gene>
    <name evidence="12" type="primary">20212694</name>
    <name evidence="11" type="ORF">HELRODRAFT_193567</name>
</gene>
<evidence type="ECO:0000256" key="8">
    <source>
        <dbReference type="SAM" id="MobiDB-lite"/>
    </source>
</evidence>
<keyword evidence="2" id="KW-0813">Transport</keyword>
<evidence type="ECO:0000256" key="7">
    <source>
        <dbReference type="ARBA" id="ARBA00023157"/>
    </source>
</evidence>
<evidence type="ECO:0000256" key="2">
    <source>
        <dbReference type="ARBA" id="ARBA00022448"/>
    </source>
</evidence>
<keyword evidence="5 9" id="KW-1133">Transmembrane helix</keyword>